<keyword evidence="2" id="KW-1185">Reference proteome</keyword>
<organism evidence="1 2">
    <name type="scientific">Leptobrachium leishanense</name>
    <name type="common">Leishan spiny toad</name>
    <dbReference type="NCBI Taxonomy" id="445787"/>
    <lineage>
        <taxon>Eukaryota</taxon>
        <taxon>Metazoa</taxon>
        <taxon>Chordata</taxon>
        <taxon>Craniata</taxon>
        <taxon>Vertebrata</taxon>
        <taxon>Euteleostomi</taxon>
        <taxon>Amphibia</taxon>
        <taxon>Batrachia</taxon>
        <taxon>Anura</taxon>
        <taxon>Pelobatoidea</taxon>
        <taxon>Megophryidae</taxon>
        <taxon>Leptobrachium</taxon>
    </lineage>
</organism>
<dbReference type="SUPFAM" id="SSF52833">
    <property type="entry name" value="Thioredoxin-like"/>
    <property type="match status" value="1"/>
</dbReference>
<dbReference type="Ensembl" id="ENSLLET00000050011.1">
    <property type="protein sequence ID" value="ENSLLEP00000048126.1"/>
    <property type="gene ID" value="ENSLLEG00000030373.1"/>
</dbReference>
<dbReference type="Proteomes" id="UP000694569">
    <property type="component" value="Unplaced"/>
</dbReference>
<protein>
    <recommendedName>
        <fullName evidence="3">UBX domain-containing protein 4</fullName>
    </recommendedName>
</protein>
<dbReference type="GO" id="GO:0005783">
    <property type="term" value="C:endoplasmic reticulum"/>
    <property type="evidence" value="ECO:0007669"/>
    <property type="project" value="TreeGrafter"/>
</dbReference>
<sequence>MLWFQGSIPEAIGAAKRRSSVFVVFVAGDDEQSTQMSESWENEEVIQAASDGIVAIKVDSKSETCLQFSQICILPVRNI</sequence>
<evidence type="ECO:0000313" key="2">
    <source>
        <dbReference type="Proteomes" id="UP000694569"/>
    </source>
</evidence>
<dbReference type="GO" id="GO:0036503">
    <property type="term" value="P:ERAD pathway"/>
    <property type="evidence" value="ECO:0007669"/>
    <property type="project" value="TreeGrafter"/>
</dbReference>
<evidence type="ECO:0000313" key="1">
    <source>
        <dbReference type="Ensembl" id="ENSLLEP00000048126.1"/>
    </source>
</evidence>
<dbReference type="OrthoDB" id="2445133at2759"/>
<proteinExistence type="predicted"/>
<dbReference type="Pfam" id="PF23187">
    <property type="entry name" value="UBX7_N"/>
    <property type="match status" value="1"/>
</dbReference>
<dbReference type="AlphaFoldDB" id="A0A8C5R7E0"/>
<dbReference type="GeneTree" id="ENSGT00940000172822"/>
<name>A0A8C5R7E0_9ANUR</name>
<reference evidence="1" key="1">
    <citation type="submission" date="2025-08" db="UniProtKB">
        <authorList>
            <consortium name="Ensembl"/>
        </authorList>
    </citation>
    <scope>IDENTIFICATION</scope>
</reference>
<dbReference type="PANTHER" id="PTHR46424:SF1">
    <property type="entry name" value="UBX DOMAIN-CONTAINING PROTEIN 4"/>
    <property type="match status" value="1"/>
</dbReference>
<dbReference type="PANTHER" id="PTHR46424">
    <property type="entry name" value="UBX DOMAIN-CONTAINING PROTEIN 4"/>
    <property type="match status" value="1"/>
</dbReference>
<reference evidence="1" key="2">
    <citation type="submission" date="2025-09" db="UniProtKB">
        <authorList>
            <consortium name="Ensembl"/>
        </authorList>
    </citation>
    <scope>IDENTIFICATION</scope>
</reference>
<evidence type="ECO:0008006" key="3">
    <source>
        <dbReference type="Google" id="ProtNLM"/>
    </source>
</evidence>
<dbReference type="InterPro" id="IPR036249">
    <property type="entry name" value="Thioredoxin-like_sf"/>
</dbReference>
<accession>A0A8C5R7E0</accession>